<dbReference type="GO" id="GO:0030001">
    <property type="term" value="P:metal ion transport"/>
    <property type="evidence" value="ECO:0007669"/>
    <property type="project" value="TreeGrafter"/>
</dbReference>
<evidence type="ECO:0000256" key="7">
    <source>
        <dbReference type="ARBA" id="ARBA00023303"/>
    </source>
</evidence>
<dbReference type="PANTHER" id="PTHR13800">
    <property type="entry name" value="TRANSIENT RECEPTOR POTENTIAL CATION CHANNEL, SUBFAMILY M, MEMBER 6"/>
    <property type="match status" value="1"/>
</dbReference>
<dbReference type="GO" id="GO:0005261">
    <property type="term" value="F:monoatomic cation channel activity"/>
    <property type="evidence" value="ECO:0007669"/>
    <property type="project" value="TreeGrafter"/>
</dbReference>
<dbReference type="Proteomes" id="UP000663844">
    <property type="component" value="Unassembled WGS sequence"/>
</dbReference>
<evidence type="ECO:0000256" key="2">
    <source>
        <dbReference type="ARBA" id="ARBA00022448"/>
    </source>
</evidence>
<dbReference type="InterPro" id="IPR057366">
    <property type="entry name" value="TRPM-like"/>
</dbReference>
<accession>A0A819VC53</accession>
<dbReference type="PANTHER" id="PTHR13800:SF1">
    <property type="entry name" value="TRANSIENT RECEPTOR POTENTIAL CATION CHANNEL TRPM"/>
    <property type="match status" value="1"/>
</dbReference>
<feature type="domain" description="TRPM-like" evidence="10">
    <location>
        <begin position="491"/>
        <end position="621"/>
    </location>
</feature>
<protein>
    <submittedName>
        <fullName evidence="11">Uncharacterized protein</fullName>
    </submittedName>
</protein>
<keyword evidence="6 8" id="KW-0472">Membrane</keyword>
<evidence type="ECO:0000256" key="5">
    <source>
        <dbReference type="ARBA" id="ARBA00023065"/>
    </source>
</evidence>
<name>A0A819VC53_9BILA</name>
<dbReference type="AlphaFoldDB" id="A0A819VC53"/>
<feature type="transmembrane region" description="Helical" evidence="8">
    <location>
        <begin position="852"/>
        <end position="869"/>
    </location>
</feature>
<reference evidence="11" key="1">
    <citation type="submission" date="2021-02" db="EMBL/GenBank/DDBJ databases">
        <authorList>
            <person name="Nowell W R."/>
        </authorList>
    </citation>
    <scope>NUCLEOTIDE SEQUENCE</scope>
</reference>
<dbReference type="Pfam" id="PF18139">
    <property type="entry name" value="LSDAT_euk"/>
    <property type="match status" value="1"/>
</dbReference>
<evidence type="ECO:0000313" key="11">
    <source>
        <dbReference type="EMBL" id="CAF4107050.1"/>
    </source>
</evidence>
<evidence type="ECO:0000259" key="10">
    <source>
        <dbReference type="Pfam" id="PF25508"/>
    </source>
</evidence>
<feature type="transmembrane region" description="Helical" evidence="8">
    <location>
        <begin position="646"/>
        <end position="668"/>
    </location>
</feature>
<comment type="caution">
    <text evidence="11">The sequence shown here is derived from an EMBL/GenBank/DDBJ whole genome shotgun (WGS) entry which is preliminary data.</text>
</comment>
<evidence type="ECO:0000256" key="6">
    <source>
        <dbReference type="ARBA" id="ARBA00023136"/>
    </source>
</evidence>
<dbReference type="InterPro" id="IPR050927">
    <property type="entry name" value="TRPM"/>
</dbReference>
<feature type="transmembrane region" description="Helical" evidence="8">
    <location>
        <begin position="759"/>
        <end position="778"/>
    </location>
</feature>
<proteinExistence type="predicted"/>
<evidence type="ECO:0000256" key="8">
    <source>
        <dbReference type="SAM" id="Phobius"/>
    </source>
</evidence>
<evidence type="ECO:0000313" key="12">
    <source>
        <dbReference type="Proteomes" id="UP000663844"/>
    </source>
</evidence>
<feature type="transmembrane region" description="Helical" evidence="8">
    <location>
        <begin position="790"/>
        <end position="814"/>
    </location>
</feature>
<evidence type="ECO:0000256" key="3">
    <source>
        <dbReference type="ARBA" id="ARBA00022692"/>
    </source>
</evidence>
<comment type="subcellular location">
    <subcellularLocation>
        <location evidence="1">Membrane</location>
        <topology evidence="1">Multi-pass membrane protein</topology>
    </subcellularLocation>
</comment>
<keyword evidence="7" id="KW-0407">Ion channel</keyword>
<evidence type="ECO:0000259" key="9">
    <source>
        <dbReference type="Pfam" id="PF18139"/>
    </source>
</evidence>
<sequence length="959" mass="111614">MSKDIAEQIYHIHEITHRLNIQQSDGDPEITKQYGYLKFDENELDSTTYPAQYIRLALQTNPAAVVEFMQYGWRLPKPNLIISVVGGGNQCNMSAHLRKTFQRGLAVAAATTNAWLITTGAKVGVVKEVGEALNNYRYKSHKHVLDVPCIGICMWENINGNEQLDKLDVTDENHVYSYVVEHPQANRCELEPNHTHFLLFDGKSSDTNSLFLQRANIEKYARRINIESLNKDVPIPIVMILVDGGLFSARTICEALESNTPLVVVKGSGRVADLVADIYEFFFQEKTVKDETSQEKVATEVVHSREDELNSIFERYRSNNNAWIDEMKHELCEVLYRRKQQVVIFEFNSERHRGNLEDAILEAVFNTTNFSGDHLDEQQCRVSQLKLAMSWQKFGYAQKHILNDTTISKWTEDNLCQALADGLERDSIDFLELLIEYGASLEKLTVNNLEQLYASCDIDNGLPLKTKSNEALATRNAYYSCYFLDQSHSINLSLQSNPITSDKNKPLGQNAVREFFLWAIFVDRFELAKYLCSKTWNQSVAPLIAAKIYRLASTIARHSESKARYKNNALQFEIYAKSIIDRCFDSDEYFALDLLKQPAVAFHNIVPLYLAEQTKCRAFLASKCVQKYLEQKWFGHINYKRQGIHFKIFLCALFLPLFPLFSVFLPYVHEHQQTIRNDKNALKNRRQIIIRTEKRFDLDDRISFPKRIIYFYRAPIVRFCYNVIFFVLFLGLFSVVILTDFWPLNIYYQHNSNGETPPWPVTEIVLHICAWSLIIEELRQVKGTDSYSHTAFILAVIFAAIANILLLNVLIALFNFTVQNVQEQSHDLWRYQRFLLVNEFHKKTPLPPPFNIVYYVFTTIRFFVAHIKIRRHRHRLIPNETLLNDVKTAHNNIHQRFKIIDIMRWEASIAQDFWQDTFKHDKNDRMEVVLKKIEQKIDHLVSRVQDIYKLTPVNHQPDK</sequence>
<dbReference type="InterPro" id="IPR041491">
    <property type="entry name" value="TRPM_SLOG"/>
</dbReference>
<keyword evidence="5" id="KW-0406">Ion transport</keyword>
<keyword evidence="3 8" id="KW-0812">Transmembrane</keyword>
<dbReference type="GO" id="GO:0005886">
    <property type="term" value="C:plasma membrane"/>
    <property type="evidence" value="ECO:0007669"/>
    <property type="project" value="TreeGrafter"/>
</dbReference>
<evidence type="ECO:0000256" key="1">
    <source>
        <dbReference type="ARBA" id="ARBA00004141"/>
    </source>
</evidence>
<keyword evidence="4 8" id="KW-1133">Transmembrane helix</keyword>
<feature type="transmembrane region" description="Helical" evidence="8">
    <location>
        <begin position="716"/>
        <end position="739"/>
    </location>
</feature>
<gene>
    <name evidence="11" type="ORF">OXD698_LOCUS35737</name>
</gene>
<organism evidence="11 12">
    <name type="scientific">Adineta steineri</name>
    <dbReference type="NCBI Taxonomy" id="433720"/>
    <lineage>
        <taxon>Eukaryota</taxon>
        <taxon>Metazoa</taxon>
        <taxon>Spiralia</taxon>
        <taxon>Gnathifera</taxon>
        <taxon>Rotifera</taxon>
        <taxon>Eurotatoria</taxon>
        <taxon>Bdelloidea</taxon>
        <taxon>Adinetida</taxon>
        <taxon>Adinetidae</taxon>
        <taxon>Adineta</taxon>
    </lineage>
</organism>
<feature type="domain" description="TRPM SLOG" evidence="9">
    <location>
        <begin position="51"/>
        <end position="298"/>
    </location>
</feature>
<evidence type="ECO:0000256" key="4">
    <source>
        <dbReference type="ARBA" id="ARBA00022989"/>
    </source>
</evidence>
<dbReference type="Pfam" id="PF25508">
    <property type="entry name" value="TRPM2"/>
    <property type="match status" value="1"/>
</dbReference>
<keyword evidence="2" id="KW-0813">Transport</keyword>
<dbReference type="EMBL" id="CAJOAZ010005624">
    <property type="protein sequence ID" value="CAF4107050.1"/>
    <property type="molecule type" value="Genomic_DNA"/>
</dbReference>